<reference evidence="1 2" key="1">
    <citation type="submission" date="2012-02" db="EMBL/GenBank/DDBJ databases">
        <title>The Genome Sequence of Bacteroides dorei CL02T12C06.</title>
        <authorList>
            <consortium name="The Broad Institute Genome Sequencing Platform"/>
            <person name="Earl A."/>
            <person name="Ward D."/>
            <person name="Feldgarden M."/>
            <person name="Gevers D."/>
            <person name="Zitomersky N.L."/>
            <person name="Coyne M.J."/>
            <person name="Comstock L.E."/>
            <person name="Young S.K."/>
            <person name="Zeng Q."/>
            <person name="Gargeya S."/>
            <person name="Fitzgerald M."/>
            <person name="Haas B."/>
            <person name="Abouelleil A."/>
            <person name="Alvarado L."/>
            <person name="Arachchi H.M."/>
            <person name="Berlin A."/>
            <person name="Chapman S.B."/>
            <person name="Gearin G."/>
            <person name="Goldberg J."/>
            <person name="Griggs A."/>
            <person name="Gujja S."/>
            <person name="Hansen M."/>
            <person name="Heiman D."/>
            <person name="Howarth C."/>
            <person name="Larimer J."/>
            <person name="Lui A."/>
            <person name="MacDonald P.J.P."/>
            <person name="McCowen C."/>
            <person name="Montmayeur A."/>
            <person name="Murphy C."/>
            <person name="Neiman D."/>
            <person name="Pearson M."/>
            <person name="Priest M."/>
            <person name="Roberts A."/>
            <person name="Saif S."/>
            <person name="Shea T."/>
            <person name="Sisk P."/>
            <person name="Stolte C."/>
            <person name="Sykes S."/>
            <person name="Wortman J."/>
            <person name="Nusbaum C."/>
            <person name="Birren B."/>
        </authorList>
    </citation>
    <scope>NUCLEOTIDE SEQUENCE [LARGE SCALE GENOMIC DNA]</scope>
    <source>
        <strain evidence="1 2">CL02T12C06</strain>
    </source>
</reference>
<evidence type="ECO:0000313" key="1">
    <source>
        <dbReference type="EMBL" id="EIY38359.1"/>
    </source>
</evidence>
<name>I9FWZ9_9BACT</name>
<proteinExistence type="predicted"/>
<dbReference type="PATRIC" id="fig|997876.3.peg.1050"/>
<keyword evidence="2" id="KW-1185">Reference proteome</keyword>
<dbReference type="HOGENOM" id="CLU_3212301_0_0_10"/>
<sequence>MHPLVENYGDCGLDEEIEAVKQEWWNVVTENSWEYVPGEKKDEPEGSGIGDNE</sequence>
<dbReference type="AlphaFoldDB" id="I9FWZ9"/>
<dbReference type="RefSeq" id="WP_007845477.1">
    <property type="nucleotide sequence ID" value="NZ_JH724132.1"/>
</dbReference>
<dbReference type="EMBL" id="AGXJ01000016">
    <property type="protein sequence ID" value="EIY38359.1"/>
    <property type="molecule type" value="Genomic_DNA"/>
</dbReference>
<organism evidence="1 2">
    <name type="scientific">Phocaeicola dorei CL02T12C06</name>
    <dbReference type="NCBI Taxonomy" id="997876"/>
    <lineage>
        <taxon>Bacteria</taxon>
        <taxon>Pseudomonadati</taxon>
        <taxon>Bacteroidota</taxon>
        <taxon>Bacteroidia</taxon>
        <taxon>Bacteroidales</taxon>
        <taxon>Bacteroidaceae</taxon>
        <taxon>Phocaeicola</taxon>
    </lineage>
</organism>
<comment type="caution">
    <text evidence="1">The sequence shown here is derived from an EMBL/GenBank/DDBJ whole genome shotgun (WGS) entry which is preliminary data.</text>
</comment>
<accession>I9FWZ9</accession>
<dbReference type="Proteomes" id="UP000005974">
    <property type="component" value="Unassembled WGS sequence"/>
</dbReference>
<protein>
    <submittedName>
        <fullName evidence="1">Uncharacterized protein</fullName>
    </submittedName>
</protein>
<evidence type="ECO:0000313" key="2">
    <source>
        <dbReference type="Proteomes" id="UP000005974"/>
    </source>
</evidence>
<gene>
    <name evidence="1" type="ORF">HMPREF1064_01013</name>
</gene>